<sequence>MHLATAFAADSPYAWWQQHACGINVELLTRYSADTAYNDGPTRANYMQRMAECPRCWAETNLEDELLVPPIGTPVPSDAKESNCFELSPGDVPEWVWAPFSGEFVMVDRFGDDERPYMETQGTDWFTIWAFGNVANYGLGSHVTNVVSEGGGRLNFHLWIPFLPPVLSDPWGIWTVKTAYDVEVYFDGLYRAHDKTEYPMLGYNYVSGVWQADGLRHVSILETGGYMAFHYQWLKGQARRQITHLARPHNRSDEYLVNLTMYHPSLGLGTAIAKWARVGANSTAAAGSAAAAAGPGATALATPTAAAAGGVLLLAAAALAAAAWRKRGSAEAASKPVRASLV</sequence>
<reference evidence="1" key="2">
    <citation type="submission" date="2024-10" db="UniProtKB">
        <authorList>
            <consortium name="EnsemblProtists"/>
        </authorList>
    </citation>
    <scope>IDENTIFICATION</scope>
</reference>
<proteinExistence type="predicted"/>
<dbReference type="Proteomes" id="UP000013827">
    <property type="component" value="Unassembled WGS sequence"/>
</dbReference>
<dbReference type="HOGENOM" id="CLU_812404_0_0_1"/>
<evidence type="ECO:0000313" key="1">
    <source>
        <dbReference type="EnsemblProtists" id="EOD22204"/>
    </source>
</evidence>
<keyword evidence="2" id="KW-1185">Reference proteome</keyword>
<dbReference type="KEGG" id="ehx:EMIHUDRAFT_435596"/>
<evidence type="ECO:0000313" key="2">
    <source>
        <dbReference type="Proteomes" id="UP000013827"/>
    </source>
</evidence>
<dbReference type="PaxDb" id="2903-EOD22204"/>
<reference evidence="2" key="1">
    <citation type="journal article" date="2013" name="Nature">
        <title>Pan genome of the phytoplankton Emiliania underpins its global distribution.</title>
        <authorList>
            <person name="Read B.A."/>
            <person name="Kegel J."/>
            <person name="Klute M.J."/>
            <person name="Kuo A."/>
            <person name="Lefebvre S.C."/>
            <person name="Maumus F."/>
            <person name="Mayer C."/>
            <person name="Miller J."/>
            <person name="Monier A."/>
            <person name="Salamov A."/>
            <person name="Young J."/>
            <person name="Aguilar M."/>
            <person name="Claverie J.M."/>
            <person name="Frickenhaus S."/>
            <person name="Gonzalez K."/>
            <person name="Herman E.K."/>
            <person name="Lin Y.C."/>
            <person name="Napier J."/>
            <person name="Ogata H."/>
            <person name="Sarno A.F."/>
            <person name="Shmutz J."/>
            <person name="Schroeder D."/>
            <person name="de Vargas C."/>
            <person name="Verret F."/>
            <person name="von Dassow P."/>
            <person name="Valentin K."/>
            <person name="Van de Peer Y."/>
            <person name="Wheeler G."/>
            <person name="Dacks J.B."/>
            <person name="Delwiche C.F."/>
            <person name="Dyhrman S.T."/>
            <person name="Glockner G."/>
            <person name="John U."/>
            <person name="Richards T."/>
            <person name="Worden A.Z."/>
            <person name="Zhang X."/>
            <person name="Grigoriev I.V."/>
            <person name="Allen A.E."/>
            <person name="Bidle K."/>
            <person name="Borodovsky M."/>
            <person name="Bowler C."/>
            <person name="Brownlee C."/>
            <person name="Cock J.M."/>
            <person name="Elias M."/>
            <person name="Gladyshev V.N."/>
            <person name="Groth M."/>
            <person name="Guda C."/>
            <person name="Hadaegh A."/>
            <person name="Iglesias-Rodriguez M.D."/>
            <person name="Jenkins J."/>
            <person name="Jones B.M."/>
            <person name="Lawson T."/>
            <person name="Leese F."/>
            <person name="Lindquist E."/>
            <person name="Lobanov A."/>
            <person name="Lomsadze A."/>
            <person name="Malik S.B."/>
            <person name="Marsh M.E."/>
            <person name="Mackinder L."/>
            <person name="Mock T."/>
            <person name="Mueller-Roeber B."/>
            <person name="Pagarete A."/>
            <person name="Parker M."/>
            <person name="Probert I."/>
            <person name="Quesneville H."/>
            <person name="Raines C."/>
            <person name="Rensing S.A."/>
            <person name="Riano-Pachon D.M."/>
            <person name="Richier S."/>
            <person name="Rokitta S."/>
            <person name="Shiraiwa Y."/>
            <person name="Soanes D.M."/>
            <person name="van der Giezen M."/>
            <person name="Wahlund T.M."/>
            <person name="Williams B."/>
            <person name="Wilson W."/>
            <person name="Wolfe G."/>
            <person name="Wurch L.L."/>
        </authorList>
    </citation>
    <scope>NUCLEOTIDE SEQUENCE</scope>
</reference>
<dbReference type="AlphaFoldDB" id="A0A0D3JFB9"/>
<name>A0A0D3JFB9_EMIH1</name>
<protein>
    <recommendedName>
        <fullName evidence="3">GH16 domain-containing protein</fullName>
    </recommendedName>
</protein>
<evidence type="ECO:0008006" key="3">
    <source>
        <dbReference type="Google" id="ProtNLM"/>
    </source>
</evidence>
<dbReference type="GeneID" id="17267751"/>
<accession>A0A0D3JFB9</accession>
<organism evidence="1 2">
    <name type="scientific">Emiliania huxleyi (strain CCMP1516)</name>
    <dbReference type="NCBI Taxonomy" id="280463"/>
    <lineage>
        <taxon>Eukaryota</taxon>
        <taxon>Haptista</taxon>
        <taxon>Haptophyta</taxon>
        <taxon>Prymnesiophyceae</taxon>
        <taxon>Isochrysidales</taxon>
        <taxon>Noelaerhabdaceae</taxon>
        <taxon>Emiliania</taxon>
    </lineage>
</organism>
<dbReference type="EnsemblProtists" id="EOD22204">
    <property type="protein sequence ID" value="EOD22204"/>
    <property type="gene ID" value="EMIHUDRAFT_435596"/>
</dbReference>
<dbReference type="RefSeq" id="XP_005774633.1">
    <property type="nucleotide sequence ID" value="XM_005774576.1"/>
</dbReference>